<evidence type="ECO:0000313" key="3">
    <source>
        <dbReference type="EMBL" id="ODM13323.1"/>
    </source>
</evidence>
<evidence type="ECO:0000313" key="4">
    <source>
        <dbReference type="Proteomes" id="UP000095003"/>
    </source>
</evidence>
<dbReference type="GO" id="GO:0016787">
    <property type="term" value="F:hydrolase activity"/>
    <property type="evidence" value="ECO:0007669"/>
    <property type="project" value="UniProtKB-KW"/>
</dbReference>
<proteinExistence type="predicted"/>
<dbReference type="PROSITE" id="PS51257">
    <property type="entry name" value="PROKAR_LIPOPROTEIN"/>
    <property type="match status" value="1"/>
</dbReference>
<dbReference type="EMBL" id="MCGI01000001">
    <property type="protein sequence ID" value="ODM13323.1"/>
    <property type="molecule type" value="Genomic_DNA"/>
</dbReference>
<dbReference type="InterPro" id="IPR045136">
    <property type="entry name" value="Iah1-like"/>
</dbReference>
<feature type="compositionally biased region" description="Low complexity" evidence="1">
    <location>
        <begin position="67"/>
        <end position="81"/>
    </location>
</feature>
<dbReference type="GeneID" id="93299543"/>
<dbReference type="AlphaFoldDB" id="A0A1E3AX97"/>
<dbReference type="Pfam" id="PF13472">
    <property type="entry name" value="Lipase_GDSL_2"/>
    <property type="match status" value="1"/>
</dbReference>
<feature type="domain" description="SGNH hydrolase-type esterase" evidence="2">
    <location>
        <begin position="105"/>
        <end position="324"/>
    </location>
</feature>
<protein>
    <submittedName>
        <fullName evidence="3">GDSL-like Lipase/Acylhydrolase</fullName>
    </submittedName>
</protein>
<gene>
    <name evidence="3" type="ORF">BEH84_01038</name>
</gene>
<dbReference type="PANTHER" id="PTHR14209">
    <property type="entry name" value="ISOAMYL ACETATE-HYDROLYZING ESTERASE 1"/>
    <property type="match status" value="1"/>
</dbReference>
<evidence type="ECO:0000259" key="2">
    <source>
        <dbReference type="Pfam" id="PF13472"/>
    </source>
</evidence>
<reference evidence="3 4" key="1">
    <citation type="submission" date="2016-07" db="EMBL/GenBank/DDBJ databases">
        <title>Characterization of isolates of Eisenbergiella tayi derived from blood cultures, using whole genome sequencing.</title>
        <authorList>
            <person name="Burdz T."/>
            <person name="Wiebe D."/>
            <person name="Huynh C."/>
            <person name="Bernard K."/>
        </authorList>
    </citation>
    <scope>NUCLEOTIDE SEQUENCE [LARGE SCALE GENOMIC DNA]</scope>
    <source>
        <strain evidence="3 4">NML 120489</strain>
    </source>
</reference>
<dbReference type="Gene3D" id="3.40.50.1110">
    <property type="entry name" value="SGNH hydrolase"/>
    <property type="match status" value="1"/>
</dbReference>
<dbReference type="RefSeq" id="WP_069155976.1">
    <property type="nucleotide sequence ID" value="NZ_MCGI01000001.1"/>
</dbReference>
<dbReference type="Proteomes" id="UP000095003">
    <property type="component" value="Unassembled WGS sequence"/>
</dbReference>
<keyword evidence="3" id="KW-0378">Hydrolase</keyword>
<accession>A0A1E3AX97</accession>
<dbReference type="InterPro" id="IPR013830">
    <property type="entry name" value="SGNH_hydro"/>
</dbReference>
<dbReference type="SUPFAM" id="SSF52266">
    <property type="entry name" value="SGNH hydrolase"/>
    <property type="match status" value="1"/>
</dbReference>
<dbReference type="PANTHER" id="PTHR14209:SF19">
    <property type="entry name" value="ISOAMYL ACETATE-HYDROLYZING ESTERASE 1 HOMOLOG"/>
    <property type="match status" value="1"/>
</dbReference>
<name>A0A1E3AX97_9FIRM</name>
<feature type="region of interest" description="Disordered" evidence="1">
    <location>
        <begin position="67"/>
        <end position="96"/>
    </location>
</feature>
<evidence type="ECO:0000256" key="1">
    <source>
        <dbReference type="SAM" id="MobiDB-lite"/>
    </source>
</evidence>
<dbReference type="PATRIC" id="fig|1432052.3.peg.1145"/>
<comment type="caution">
    <text evidence="3">The sequence shown here is derived from an EMBL/GenBank/DDBJ whole genome shotgun (WGS) entry which is preliminary data.</text>
</comment>
<dbReference type="InterPro" id="IPR036514">
    <property type="entry name" value="SGNH_hydro_sf"/>
</dbReference>
<sequence length="349" mass="38620">MKNKRKRTFLLLIIGLLIFTYLLSGCGNSQSTKNNVTETASIDYEEEIKRLKEENEELKEELAKYLPVTETTPTESETVTEQANSSEETVSDNEVPAEERKQIVVFGDSIWDSARDESGIAAQVANFMNADVYNCAIGGTRATLKDGESPDDYENWDSTSLSGLVNVATGKVDPESFLEGYPAGGVIRNIDFDKTDYFIIAYGLNDYFSGATLNVEGGREWDAHGYGGALRYAIDELRGSFPDTQILLISPTYCQFWKDGVMYTDSNMKDFGGGSLTMYANVCRNVAEMQNTLYIDAYSTMGINIYTADEYLEDGIHLTSAGRELYAKAVSSCLKYGKPGKVSGNSVYY</sequence>
<organism evidence="3 4">
    <name type="scientific">Eisenbergiella tayi</name>
    <dbReference type="NCBI Taxonomy" id="1432052"/>
    <lineage>
        <taxon>Bacteria</taxon>
        <taxon>Bacillati</taxon>
        <taxon>Bacillota</taxon>
        <taxon>Clostridia</taxon>
        <taxon>Lachnospirales</taxon>
        <taxon>Lachnospiraceae</taxon>
        <taxon>Eisenbergiella</taxon>
    </lineage>
</organism>